<feature type="chain" id="PRO_5012594894" evidence="1">
    <location>
        <begin position="21"/>
        <end position="130"/>
    </location>
</feature>
<reference evidence="3" key="1">
    <citation type="submission" date="2016-12" db="EMBL/GenBank/DDBJ databases">
        <title>Comparative genomics of four Isosphaeraceae planctomycetes: a common pool of plasmids and glycoside hydrolase genes.</title>
        <authorList>
            <person name="Ivanova A."/>
        </authorList>
    </citation>
    <scope>NUCLEOTIDE SEQUENCE [LARGE SCALE GENOMIC DNA]</scope>
    <source>
        <strain evidence="3">PX4</strain>
    </source>
</reference>
<dbReference type="OrthoDB" id="9940584at2"/>
<keyword evidence="1" id="KW-0732">Signal</keyword>
<organism evidence="2 3">
    <name type="scientific">Paludisphaera borealis</name>
    <dbReference type="NCBI Taxonomy" id="1387353"/>
    <lineage>
        <taxon>Bacteria</taxon>
        <taxon>Pseudomonadati</taxon>
        <taxon>Planctomycetota</taxon>
        <taxon>Planctomycetia</taxon>
        <taxon>Isosphaerales</taxon>
        <taxon>Isosphaeraceae</taxon>
        <taxon>Paludisphaera</taxon>
    </lineage>
</organism>
<proteinExistence type="predicted"/>
<accession>A0A1U7CSL3</accession>
<dbReference type="EMBL" id="CP019082">
    <property type="protein sequence ID" value="APW61921.1"/>
    <property type="molecule type" value="Genomic_DNA"/>
</dbReference>
<dbReference type="Proteomes" id="UP000186309">
    <property type="component" value="Chromosome"/>
</dbReference>
<dbReference type="AlphaFoldDB" id="A0A1U7CSL3"/>
<evidence type="ECO:0000313" key="3">
    <source>
        <dbReference type="Proteomes" id="UP000186309"/>
    </source>
</evidence>
<evidence type="ECO:0000313" key="2">
    <source>
        <dbReference type="EMBL" id="APW61921.1"/>
    </source>
</evidence>
<protein>
    <submittedName>
        <fullName evidence="2">Uncharacterized protein</fullName>
    </submittedName>
</protein>
<name>A0A1U7CSL3_9BACT</name>
<dbReference type="KEGG" id="pbor:BSF38_03453"/>
<dbReference type="PROSITE" id="PS51257">
    <property type="entry name" value="PROKAR_LIPOPROTEIN"/>
    <property type="match status" value="1"/>
</dbReference>
<sequence length="130" mass="13563">MHRFHFLASSIALVALLLTAAGCGGAGASASAPSHDDALQHVRSALDAWKGGKVKDLATAQPPIRFVDPDQAAGAKLDDYKIGDAPATVAHVVDVPVELTLTDKKRKTRTLSTAFQVVAEPGVSVLRNDP</sequence>
<dbReference type="STRING" id="1387353.BSF38_03453"/>
<dbReference type="RefSeq" id="WP_083713021.1">
    <property type="nucleotide sequence ID" value="NZ_CP019082.1"/>
</dbReference>
<evidence type="ECO:0000256" key="1">
    <source>
        <dbReference type="SAM" id="SignalP"/>
    </source>
</evidence>
<gene>
    <name evidence="2" type="ORF">BSF38_03453</name>
</gene>
<feature type="signal peptide" evidence="1">
    <location>
        <begin position="1"/>
        <end position="20"/>
    </location>
</feature>
<keyword evidence="3" id="KW-1185">Reference proteome</keyword>